<dbReference type="OrthoDB" id="1454709at2"/>
<dbReference type="Pfam" id="PF09851">
    <property type="entry name" value="SHOCT"/>
    <property type="match status" value="1"/>
</dbReference>
<dbReference type="InterPro" id="IPR018649">
    <property type="entry name" value="SHOCT"/>
</dbReference>
<organism evidence="3 4">
    <name type="scientific">Flavobacterium cupreum</name>
    <dbReference type="NCBI Taxonomy" id="2133766"/>
    <lineage>
        <taxon>Bacteria</taxon>
        <taxon>Pseudomonadati</taxon>
        <taxon>Bacteroidota</taxon>
        <taxon>Flavobacteriia</taxon>
        <taxon>Flavobacteriales</taxon>
        <taxon>Flavobacteriaceae</taxon>
        <taxon>Flavobacterium</taxon>
    </lineage>
</organism>
<protein>
    <submittedName>
        <fullName evidence="3">SHOCT domain-containing protein</fullName>
    </submittedName>
</protein>
<evidence type="ECO:0000259" key="2">
    <source>
        <dbReference type="Pfam" id="PF09851"/>
    </source>
</evidence>
<dbReference type="Proteomes" id="UP000288102">
    <property type="component" value="Unassembled WGS sequence"/>
</dbReference>
<dbReference type="AlphaFoldDB" id="A0A434A784"/>
<sequence>MAPTNLITKKHWIVYVKPAILILLSLFFIYVALGLQTKWLATVILIFGPIIAISNVIKVLNFASIAWSFDGAELLVTRGILPWNKTRIQIPIFDLYDSVVSSGFLGHYLNFGHIGIRRTEGVTSQMGETHLSKAVHFSGIVNQYIQEYKSSRNPLKTVHDEVSNIGIELQRLVDLKNSGALTEEEYERLKKKLMDSPL</sequence>
<proteinExistence type="predicted"/>
<gene>
    <name evidence="3" type="ORF">D0817_10600</name>
</gene>
<evidence type="ECO:0000256" key="1">
    <source>
        <dbReference type="SAM" id="Phobius"/>
    </source>
</evidence>
<dbReference type="RefSeq" id="WP_127338350.1">
    <property type="nucleotide sequence ID" value="NZ_QWDM01000006.1"/>
</dbReference>
<keyword evidence="1" id="KW-1133">Transmembrane helix</keyword>
<feature type="transmembrane region" description="Helical" evidence="1">
    <location>
        <begin position="12"/>
        <end position="33"/>
    </location>
</feature>
<accession>A0A434A784</accession>
<dbReference type="EMBL" id="QWDM01000006">
    <property type="protein sequence ID" value="RUT70261.1"/>
    <property type="molecule type" value="Genomic_DNA"/>
</dbReference>
<comment type="caution">
    <text evidence="3">The sequence shown here is derived from an EMBL/GenBank/DDBJ whole genome shotgun (WGS) entry which is preliminary data.</text>
</comment>
<reference evidence="4" key="1">
    <citation type="journal article" date="2019" name="Syst. Appl. Microbiol.">
        <title>Flavobacterium circumlabens sp. nov. and Flavobacterium cupreum sp. nov., two psychrotrophic species isolated from Antarctic environmental samples.</title>
        <authorList>
            <person name="Kralova S."/>
            <person name="Busse H.-J."/>
            <person name="Svec P."/>
            <person name="Maslanova I."/>
            <person name="Stankova E."/>
            <person name="Bartak M."/>
            <person name="Sedlacek I."/>
        </authorList>
    </citation>
    <scope>NUCLEOTIDE SEQUENCE [LARGE SCALE GENOMIC DNA]</scope>
    <source>
        <strain evidence="4">CCM 8825</strain>
    </source>
</reference>
<feature type="transmembrane region" description="Helical" evidence="1">
    <location>
        <begin position="39"/>
        <end position="57"/>
    </location>
</feature>
<name>A0A434A784_9FLAO</name>
<feature type="domain" description="SHOCT" evidence="2">
    <location>
        <begin position="168"/>
        <end position="194"/>
    </location>
</feature>
<keyword evidence="4" id="KW-1185">Reference proteome</keyword>
<evidence type="ECO:0000313" key="3">
    <source>
        <dbReference type="EMBL" id="RUT70261.1"/>
    </source>
</evidence>
<keyword evidence="1" id="KW-0812">Transmembrane</keyword>
<evidence type="ECO:0000313" key="4">
    <source>
        <dbReference type="Proteomes" id="UP000288102"/>
    </source>
</evidence>
<keyword evidence="1" id="KW-0472">Membrane</keyword>